<protein>
    <recommendedName>
        <fullName evidence="3">Protein kinase domain-containing protein</fullName>
    </recommendedName>
</protein>
<gene>
    <name evidence="1" type="ORF">EST38_g11186</name>
</gene>
<keyword evidence="2" id="KW-1185">Reference proteome</keyword>
<proteinExistence type="predicted"/>
<dbReference type="SUPFAM" id="SSF56112">
    <property type="entry name" value="Protein kinase-like (PK-like)"/>
    <property type="match status" value="1"/>
</dbReference>
<comment type="caution">
    <text evidence="1">The sequence shown here is derived from an EMBL/GenBank/DDBJ whole genome shotgun (WGS) entry which is preliminary data.</text>
</comment>
<sequence>MFNSLYAGNALKVPFLLDRTERPGRPHSVIPYGTIQDQGKSRLVVLKTYRQINGMTDDVLAHLSTAKDFGMRLNIVQQLGNGLLYMHSLGPYREVKILRIAGILSSVTDFVEYDYIEYTEGKDFGVQQLGNGLLYMHSLALVHGDFKPSGLRKTAS</sequence>
<dbReference type="Proteomes" id="UP000290288">
    <property type="component" value="Unassembled WGS sequence"/>
</dbReference>
<evidence type="ECO:0000313" key="1">
    <source>
        <dbReference type="EMBL" id="RXW14671.1"/>
    </source>
</evidence>
<dbReference type="OrthoDB" id="5966500at2759"/>
<dbReference type="EMBL" id="SDEE01000665">
    <property type="protein sequence ID" value="RXW14671.1"/>
    <property type="molecule type" value="Genomic_DNA"/>
</dbReference>
<dbReference type="AlphaFoldDB" id="A0A4Q2D7T1"/>
<evidence type="ECO:0008006" key="3">
    <source>
        <dbReference type="Google" id="ProtNLM"/>
    </source>
</evidence>
<dbReference type="InterPro" id="IPR011009">
    <property type="entry name" value="Kinase-like_dom_sf"/>
</dbReference>
<evidence type="ECO:0000313" key="2">
    <source>
        <dbReference type="Proteomes" id="UP000290288"/>
    </source>
</evidence>
<reference evidence="1 2" key="1">
    <citation type="submission" date="2019-01" db="EMBL/GenBank/DDBJ databases">
        <title>Draft genome sequence of Psathyrella aberdarensis IHI B618.</title>
        <authorList>
            <person name="Buettner E."/>
            <person name="Kellner H."/>
        </authorList>
    </citation>
    <scope>NUCLEOTIDE SEQUENCE [LARGE SCALE GENOMIC DNA]</scope>
    <source>
        <strain evidence="1 2">IHI B618</strain>
    </source>
</reference>
<organism evidence="1 2">
    <name type="scientific">Candolleomyces aberdarensis</name>
    <dbReference type="NCBI Taxonomy" id="2316362"/>
    <lineage>
        <taxon>Eukaryota</taxon>
        <taxon>Fungi</taxon>
        <taxon>Dikarya</taxon>
        <taxon>Basidiomycota</taxon>
        <taxon>Agaricomycotina</taxon>
        <taxon>Agaricomycetes</taxon>
        <taxon>Agaricomycetidae</taxon>
        <taxon>Agaricales</taxon>
        <taxon>Agaricineae</taxon>
        <taxon>Psathyrellaceae</taxon>
        <taxon>Candolleomyces</taxon>
    </lineage>
</organism>
<accession>A0A4Q2D7T1</accession>
<name>A0A4Q2D7T1_9AGAR</name>